<dbReference type="EMBL" id="JAQNDK010000002">
    <property type="protein sequence ID" value="MDC0679676.1"/>
    <property type="molecule type" value="Genomic_DNA"/>
</dbReference>
<feature type="compositionally biased region" description="Gly residues" evidence="1">
    <location>
        <begin position="21"/>
        <end position="54"/>
    </location>
</feature>
<evidence type="ECO:0000313" key="4">
    <source>
        <dbReference type="Proteomes" id="UP001217485"/>
    </source>
</evidence>
<evidence type="ECO:0000256" key="1">
    <source>
        <dbReference type="SAM" id="MobiDB-lite"/>
    </source>
</evidence>
<accession>A0ABT5BZY3</accession>
<dbReference type="PANTHER" id="PTHR30024">
    <property type="entry name" value="ALIPHATIC SULFONATES-BINDING PROTEIN-RELATED"/>
    <property type="match status" value="1"/>
</dbReference>
<feature type="compositionally biased region" description="Gly residues" evidence="1">
    <location>
        <begin position="1"/>
        <end position="13"/>
    </location>
</feature>
<evidence type="ECO:0000259" key="2">
    <source>
        <dbReference type="Pfam" id="PF09084"/>
    </source>
</evidence>
<evidence type="ECO:0000313" key="3">
    <source>
        <dbReference type="EMBL" id="MDC0679676.1"/>
    </source>
</evidence>
<comment type="caution">
    <text evidence="3">The sequence shown here is derived from an EMBL/GenBank/DDBJ whole genome shotgun (WGS) entry which is preliminary data.</text>
</comment>
<name>A0ABT5BZY3_9BACT</name>
<dbReference type="SUPFAM" id="SSF53850">
    <property type="entry name" value="Periplasmic binding protein-like II"/>
    <property type="match status" value="1"/>
</dbReference>
<sequence>MAGGAGSSGGAGSGAADASSGSGGQAGAGTGGEAGAGTGGEAGAGAGGEVGAGGQGGAASFPPLKISSDTASIEFTPALIAAQDFYPGEATVQSGGIVGMLNDASVDLGTNAETQTLRQSVAHPDLRIIFTVTETFYRIVANRSAGIGSLADLRGKRIGSIASTSAAFFIHKYLGTVGLTDADYTVVSGSICMAAPCGRNTLPAMLEEGTVDAVALWEPSTQLAANAIGSNAVVFQDRSLYREIVNLHSTAEKLADPEKRRGIVAFVRSLASAQELYRTKPEAIWPRISEAIGIEPSVLEQVWEDERFQGTLVPDILDVLEEEEGWVAAQSNRSPRTRAELAPLVDDSVMREALGLR</sequence>
<dbReference type="Pfam" id="PF09084">
    <property type="entry name" value="NMT1"/>
    <property type="match status" value="1"/>
</dbReference>
<dbReference type="Proteomes" id="UP001217485">
    <property type="component" value="Unassembled WGS sequence"/>
</dbReference>
<dbReference type="RefSeq" id="WP_272096676.1">
    <property type="nucleotide sequence ID" value="NZ_JAQNDK010000002.1"/>
</dbReference>
<keyword evidence="4" id="KW-1185">Reference proteome</keyword>
<reference evidence="3 4" key="1">
    <citation type="submission" date="2023-01" db="EMBL/GenBank/DDBJ databases">
        <title>Minimal conservation of predation-associated metabolite biosynthetic gene clusters underscores biosynthetic potential of Myxococcota including descriptions for ten novel species: Archangium lansinium sp. nov., Myxococcus landrumus sp. nov., Nannocystis bai.</title>
        <authorList>
            <person name="Ahearne A."/>
            <person name="Stevens C."/>
            <person name="Dowd S."/>
        </authorList>
    </citation>
    <scope>NUCLEOTIDE SEQUENCE [LARGE SCALE GENOMIC DNA]</scope>
    <source>
        <strain evidence="3 4">WIWO2</strain>
    </source>
</reference>
<protein>
    <submittedName>
        <fullName evidence="3">ABC transporter substrate-binding protein</fullName>
    </submittedName>
</protein>
<dbReference type="InterPro" id="IPR015168">
    <property type="entry name" value="SsuA/THI5"/>
</dbReference>
<gene>
    <name evidence="3" type="ORF">POL72_18170</name>
</gene>
<proteinExistence type="predicted"/>
<feature type="region of interest" description="Disordered" evidence="1">
    <location>
        <begin position="1"/>
        <end position="54"/>
    </location>
</feature>
<organism evidence="3 4">
    <name type="scientific">Sorangium atrum</name>
    <dbReference type="NCBI Taxonomy" id="2995308"/>
    <lineage>
        <taxon>Bacteria</taxon>
        <taxon>Pseudomonadati</taxon>
        <taxon>Myxococcota</taxon>
        <taxon>Polyangia</taxon>
        <taxon>Polyangiales</taxon>
        <taxon>Polyangiaceae</taxon>
        <taxon>Sorangium</taxon>
    </lineage>
</organism>
<dbReference type="PANTHER" id="PTHR30024:SF42">
    <property type="entry name" value="ALIPHATIC SULFONATES-BINDING PROTEIN-RELATED"/>
    <property type="match status" value="1"/>
</dbReference>
<dbReference type="Gene3D" id="3.40.190.10">
    <property type="entry name" value="Periplasmic binding protein-like II"/>
    <property type="match status" value="1"/>
</dbReference>
<feature type="domain" description="SsuA/THI5-like" evidence="2">
    <location>
        <begin position="100"/>
        <end position="282"/>
    </location>
</feature>